<keyword evidence="3" id="KW-1185">Reference proteome</keyword>
<dbReference type="OrthoDB" id="3855340at2"/>
<dbReference type="RefSeq" id="WP_058850324.1">
    <property type="nucleotide sequence ID" value="NZ_LOCL01000044.1"/>
</dbReference>
<evidence type="ECO:0000313" key="3">
    <source>
        <dbReference type="Proteomes" id="UP000054804"/>
    </source>
</evidence>
<comment type="caution">
    <text evidence="2">The sequence shown here is derived from an EMBL/GenBank/DDBJ whole genome shotgun (WGS) entry which is preliminary data.</text>
</comment>
<reference evidence="2 3" key="1">
    <citation type="submission" date="2015-12" db="EMBL/GenBank/DDBJ databases">
        <title>Draft genome sequence of Streptomyces silvensis ATCC 53525, a producer of novel hormone antagonists.</title>
        <authorList>
            <person name="Johnston C.W."/>
            <person name="Li Y."/>
            <person name="Magarvey N.A."/>
        </authorList>
    </citation>
    <scope>NUCLEOTIDE SEQUENCE [LARGE SCALE GENOMIC DNA]</scope>
    <source>
        <strain evidence="2 3">ATCC 53525</strain>
    </source>
</reference>
<dbReference type="EMBL" id="LOCL01000044">
    <property type="protein sequence ID" value="KUF15578.1"/>
    <property type="molecule type" value="Genomic_DNA"/>
</dbReference>
<evidence type="ECO:0000256" key="1">
    <source>
        <dbReference type="SAM" id="MobiDB-lite"/>
    </source>
</evidence>
<evidence type="ECO:0000313" key="2">
    <source>
        <dbReference type="EMBL" id="KUF15578.1"/>
    </source>
</evidence>
<dbReference type="STRING" id="1765722.AT728_26425"/>
<organism evidence="2 3">
    <name type="scientific">Streptomyces silvensis</name>
    <dbReference type="NCBI Taxonomy" id="1765722"/>
    <lineage>
        <taxon>Bacteria</taxon>
        <taxon>Bacillati</taxon>
        <taxon>Actinomycetota</taxon>
        <taxon>Actinomycetes</taxon>
        <taxon>Kitasatosporales</taxon>
        <taxon>Streptomycetaceae</taxon>
        <taxon>Streptomyces</taxon>
    </lineage>
</organism>
<protein>
    <recommendedName>
        <fullName evidence="4">Proline-rich protein</fullName>
    </recommendedName>
</protein>
<feature type="region of interest" description="Disordered" evidence="1">
    <location>
        <begin position="164"/>
        <end position="202"/>
    </location>
</feature>
<gene>
    <name evidence="2" type="ORF">AT728_26425</name>
</gene>
<feature type="compositionally biased region" description="Pro residues" evidence="1">
    <location>
        <begin position="170"/>
        <end position="185"/>
    </location>
</feature>
<sequence length="232" mass="23831">MALSVPRPRPPADRRDTAGPWDPAAERCWYENGLGWAVAPDSDRAPGAGLRLLTGLRFDVVELPAEAGFAALRHAGPKAPVALHGGTMRLFVAAGSADELPGLLDWLEWGDIPLDLEGIGAGGLVDAPTPPGAVGRPGAAVWLRAPEPGCEVEVTLPSLTLSSFTTPSVPSAPPTAPSAPVPSPAPCADGSGTDPHSGSAAGSDLVRLVDTAATQCHRIRLRRQSSQPLAFS</sequence>
<dbReference type="InterPro" id="IPR047919">
    <property type="entry name" value="SCO3374-like"/>
</dbReference>
<feature type="region of interest" description="Disordered" evidence="1">
    <location>
        <begin position="1"/>
        <end position="21"/>
    </location>
</feature>
<dbReference type="Proteomes" id="UP000054804">
    <property type="component" value="Unassembled WGS sequence"/>
</dbReference>
<name>A0A0W7WYC5_9ACTN</name>
<dbReference type="AlphaFoldDB" id="A0A0W7WYC5"/>
<dbReference type="NCBIfam" id="NF040464">
    <property type="entry name" value="SCO3374_fam"/>
    <property type="match status" value="1"/>
</dbReference>
<proteinExistence type="predicted"/>
<evidence type="ECO:0008006" key="4">
    <source>
        <dbReference type="Google" id="ProtNLM"/>
    </source>
</evidence>
<accession>A0A0W7WYC5</accession>